<evidence type="ECO:0000256" key="3">
    <source>
        <dbReference type="ARBA" id="ARBA00022448"/>
    </source>
</evidence>
<dbReference type="Gene3D" id="1.10.287.70">
    <property type="match status" value="1"/>
</dbReference>
<evidence type="ECO:0000256" key="7">
    <source>
        <dbReference type="ARBA" id="ARBA00023065"/>
    </source>
</evidence>
<evidence type="ECO:0000256" key="2">
    <source>
        <dbReference type="ARBA" id="ARBA00008685"/>
    </source>
</evidence>
<evidence type="ECO:0000256" key="11">
    <source>
        <dbReference type="ARBA" id="ARBA00023286"/>
    </source>
</evidence>
<keyword evidence="3" id="KW-0813">Transport</keyword>
<protein>
    <submittedName>
        <fullName evidence="17">Glutamate receptor 2-like</fullName>
    </submittedName>
</protein>
<keyword evidence="4" id="KW-1003">Cell membrane</keyword>
<sequence>MGPLTEAQIENHILVVYNNGTGYFPAHKVMSQLDMSFLVFVFRVSEIGALCNYGKKEKVLTLSQKVDVIAAGKQPGVTRQQFGVSRQIVNLIWMQKSDLESRFQSGQGNANKKRNSPGTFSELEEIIFLWFKEKRAQGVLPSGVLLRQKAVDLAQTTKIEGFQQNDGVRLRKIIASTSVRLREIIASTSVRLREIIASTSVRLREIIASTSVRLREIIASTSVRLREIIASTSVRLRKIIAPINLLKKKSILSGKTKLVLVVKEDLRKDIMDTVTEGDKLLLITEKSQNKSNSSSFLTEFLIWKNDGSATFTNARDDEIIFPPSTNNFGGRTFLATLLTKNNDKLAIQVLNILSQVLNFSLAFPDPPADSYGTKDYAGVWGGAVGQLARKERDVAGIQLSWTAERNAVIDFAEFYQLAALMFGSRAPRQFPRSGALFRLFGVEVWVAYFFASLLSGGIVAATWMFYLFKINPKEGATSSFSILQLSLEASLKISLWQGVEKLPSNIGSRIVFAIWAVACLIVLSVYCGNIRAFLSIKETEQPLDTVAQVLKGNVPAYYYPGTSTESFLRETSFSLVHELWKKNKNNNKERMNPNQYLDLMSNGGILLATNVNLEKLFQQFEESSGRSCPFYLGKQRLKEDYLCLGLQKNSPFLEPMSYRIRDFKRGGIIQFWQERIIEEQVIKEGSCDPRLRSNKDQTNILLSLSLNDVIVSFQLLLSGYVMSIVTFCVEYLIGRFKINQNVPK</sequence>
<dbReference type="InterPro" id="IPR001320">
    <property type="entry name" value="Iontro_rcpt_C"/>
</dbReference>
<evidence type="ECO:0000256" key="1">
    <source>
        <dbReference type="ARBA" id="ARBA00004651"/>
    </source>
</evidence>
<dbReference type="GeneID" id="106470426"/>
<evidence type="ECO:0000256" key="12">
    <source>
        <dbReference type="ARBA" id="ARBA00023303"/>
    </source>
</evidence>
<evidence type="ECO:0000256" key="4">
    <source>
        <dbReference type="ARBA" id="ARBA00022475"/>
    </source>
</evidence>
<comment type="subcellular location">
    <subcellularLocation>
        <location evidence="1">Cell membrane</location>
        <topology evidence="1">Multi-pass membrane protein</topology>
    </subcellularLocation>
</comment>
<keyword evidence="9" id="KW-0675">Receptor</keyword>
<dbReference type="Gene3D" id="1.10.10.60">
    <property type="entry name" value="Homeodomain-like"/>
    <property type="match status" value="1"/>
</dbReference>
<evidence type="ECO:0000256" key="13">
    <source>
        <dbReference type="SAM" id="Phobius"/>
    </source>
</evidence>
<keyword evidence="12" id="KW-0407">Ion channel</keyword>
<evidence type="ECO:0000259" key="14">
    <source>
        <dbReference type="Pfam" id="PF00060"/>
    </source>
</evidence>
<evidence type="ECO:0000256" key="6">
    <source>
        <dbReference type="ARBA" id="ARBA00022989"/>
    </source>
</evidence>
<evidence type="ECO:0000256" key="10">
    <source>
        <dbReference type="ARBA" id="ARBA00023180"/>
    </source>
</evidence>
<keyword evidence="16" id="KW-1185">Reference proteome</keyword>
<reference evidence="17" key="1">
    <citation type="submission" date="2025-08" db="UniProtKB">
        <authorList>
            <consortium name="RefSeq"/>
        </authorList>
    </citation>
    <scope>IDENTIFICATION</scope>
    <source>
        <tissue evidence="17">Muscle</tissue>
    </source>
</reference>
<feature type="domain" description="Ionotropic glutamate receptor C-terminal" evidence="14">
    <location>
        <begin position="442"/>
        <end position="613"/>
    </location>
</feature>
<dbReference type="SUPFAM" id="SSF53850">
    <property type="entry name" value="Periplasmic binding protein-like II"/>
    <property type="match status" value="1"/>
</dbReference>
<feature type="transmembrane region" description="Helical" evidence="13">
    <location>
        <begin position="510"/>
        <end position="534"/>
    </location>
</feature>
<dbReference type="PANTHER" id="PTHR42643">
    <property type="entry name" value="IONOTROPIC RECEPTOR 20A-RELATED"/>
    <property type="match status" value="1"/>
</dbReference>
<keyword evidence="10" id="KW-0325">Glycoprotein</keyword>
<keyword evidence="6 13" id="KW-1133">Transmembrane helix</keyword>
<evidence type="ECO:0000256" key="5">
    <source>
        <dbReference type="ARBA" id="ARBA00022692"/>
    </source>
</evidence>
<dbReference type="InterPro" id="IPR052192">
    <property type="entry name" value="Insect_Ionotropic_Sensory_Rcpt"/>
</dbReference>
<dbReference type="PANTHER" id="PTHR42643:SF24">
    <property type="entry name" value="IONOTROPIC RECEPTOR 60A"/>
    <property type="match status" value="1"/>
</dbReference>
<dbReference type="Proteomes" id="UP000694941">
    <property type="component" value="Unplaced"/>
</dbReference>
<accession>A0ABM1TIE2</accession>
<gene>
    <name evidence="17" type="primary">LOC106470426</name>
</gene>
<evidence type="ECO:0000313" key="17">
    <source>
        <dbReference type="RefSeq" id="XP_022255648.1"/>
    </source>
</evidence>
<dbReference type="Gene3D" id="3.40.190.10">
    <property type="entry name" value="Periplasmic binding protein-like II"/>
    <property type="match status" value="1"/>
</dbReference>
<evidence type="ECO:0000256" key="9">
    <source>
        <dbReference type="ARBA" id="ARBA00023170"/>
    </source>
</evidence>
<dbReference type="RefSeq" id="XP_022255648.1">
    <property type="nucleotide sequence ID" value="XM_022399940.1"/>
</dbReference>
<evidence type="ECO:0000259" key="15">
    <source>
        <dbReference type="Pfam" id="PF10613"/>
    </source>
</evidence>
<keyword evidence="8 13" id="KW-0472">Membrane</keyword>
<feature type="transmembrane region" description="Helical" evidence="13">
    <location>
        <begin position="445"/>
        <end position="468"/>
    </location>
</feature>
<name>A0ABM1TIE2_LIMPO</name>
<proteinExistence type="inferred from homology"/>
<dbReference type="Pfam" id="PF00060">
    <property type="entry name" value="Lig_chan"/>
    <property type="match status" value="1"/>
</dbReference>
<comment type="similarity">
    <text evidence="2">Belongs to the glutamate-gated ion channel (TC 1.A.10.1) family.</text>
</comment>
<feature type="domain" description="Ionotropic glutamate receptor L-glutamate and glycine-binding" evidence="15">
    <location>
        <begin position="345"/>
        <end position="415"/>
    </location>
</feature>
<keyword evidence="5 13" id="KW-0812">Transmembrane</keyword>
<dbReference type="InterPro" id="IPR019594">
    <property type="entry name" value="Glu/Gly-bd"/>
</dbReference>
<evidence type="ECO:0000313" key="16">
    <source>
        <dbReference type="Proteomes" id="UP000694941"/>
    </source>
</evidence>
<keyword evidence="11" id="KW-1071">Ligand-gated ion channel</keyword>
<feature type="transmembrane region" description="Helical" evidence="13">
    <location>
        <begin position="709"/>
        <end position="733"/>
    </location>
</feature>
<keyword evidence="7" id="KW-0406">Ion transport</keyword>
<dbReference type="Pfam" id="PF10613">
    <property type="entry name" value="Lig_chan-Glu_bd"/>
    <property type="match status" value="1"/>
</dbReference>
<organism evidence="16 17">
    <name type="scientific">Limulus polyphemus</name>
    <name type="common">Atlantic horseshoe crab</name>
    <dbReference type="NCBI Taxonomy" id="6850"/>
    <lineage>
        <taxon>Eukaryota</taxon>
        <taxon>Metazoa</taxon>
        <taxon>Ecdysozoa</taxon>
        <taxon>Arthropoda</taxon>
        <taxon>Chelicerata</taxon>
        <taxon>Merostomata</taxon>
        <taxon>Xiphosura</taxon>
        <taxon>Limulidae</taxon>
        <taxon>Limulus</taxon>
    </lineage>
</organism>
<evidence type="ECO:0000256" key="8">
    <source>
        <dbReference type="ARBA" id="ARBA00023136"/>
    </source>
</evidence>